<evidence type="ECO:0000313" key="2">
    <source>
        <dbReference type="Proteomes" id="UP000186868"/>
    </source>
</evidence>
<dbReference type="Proteomes" id="UP000186868">
    <property type="component" value="Unassembled WGS sequence"/>
</dbReference>
<protein>
    <submittedName>
        <fullName evidence="1">Uncharacterized protein</fullName>
    </submittedName>
</protein>
<dbReference type="RefSeq" id="WP_073598280.1">
    <property type="nucleotide sequence ID" value="NZ_MRCB01000002.1"/>
</dbReference>
<sequence>MIKEMAWLPMQENKEEMALHLRTTPNRPWKPYTSFPEYAVPDHPIPGGSKGYATFQKLRLQGWNLLSTRQASRLNYYA</sequence>
<dbReference type="STRING" id="1921803.NIES593_03635"/>
<gene>
    <name evidence="1" type="ORF">NIES593_03635</name>
</gene>
<keyword evidence="2" id="KW-1185">Reference proteome</keyword>
<dbReference type="OrthoDB" id="425717at2"/>
<name>A0A1U7HRF1_9CYAN</name>
<dbReference type="EMBL" id="MRCB01000002">
    <property type="protein sequence ID" value="OKH26173.1"/>
    <property type="molecule type" value="Genomic_DNA"/>
</dbReference>
<proteinExistence type="predicted"/>
<reference evidence="1 2" key="1">
    <citation type="submission" date="2016-11" db="EMBL/GenBank/DDBJ databases">
        <title>Draft Genome Sequences of Nine Cyanobacterial Strains from Diverse Habitats.</title>
        <authorList>
            <person name="Zhu T."/>
            <person name="Hou S."/>
            <person name="Lu X."/>
            <person name="Hess W.R."/>
        </authorList>
    </citation>
    <scope>NUCLEOTIDE SEQUENCE [LARGE SCALE GENOMIC DNA]</scope>
    <source>
        <strain evidence="1 2">NIES-593</strain>
    </source>
</reference>
<comment type="caution">
    <text evidence="1">The sequence shown here is derived from an EMBL/GenBank/DDBJ whole genome shotgun (WGS) entry which is preliminary data.</text>
</comment>
<organism evidence="1 2">
    <name type="scientific">Hydrococcus rivularis NIES-593</name>
    <dbReference type="NCBI Taxonomy" id="1921803"/>
    <lineage>
        <taxon>Bacteria</taxon>
        <taxon>Bacillati</taxon>
        <taxon>Cyanobacteriota</taxon>
        <taxon>Cyanophyceae</taxon>
        <taxon>Pleurocapsales</taxon>
        <taxon>Hydrococcaceae</taxon>
        <taxon>Hydrococcus</taxon>
    </lineage>
</organism>
<evidence type="ECO:0000313" key="1">
    <source>
        <dbReference type="EMBL" id="OKH26173.1"/>
    </source>
</evidence>
<dbReference type="AlphaFoldDB" id="A0A1U7HRF1"/>
<accession>A0A1U7HRF1</accession>